<gene>
    <name evidence="2" type="ORF">SMAX5B_007047</name>
</gene>
<keyword evidence="3" id="KW-1185">Reference proteome</keyword>
<name>A0A2U9AZW7_SCOMX</name>
<feature type="region of interest" description="Disordered" evidence="1">
    <location>
        <begin position="1"/>
        <end position="25"/>
    </location>
</feature>
<feature type="compositionally biased region" description="Basic and acidic residues" evidence="1">
    <location>
        <begin position="16"/>
        <end position="25"/>
    </location>
</feature>
<proteinExistence type="predicted"/>
<reference evidence="2 3" key="1">
    <citation type="submission" date="2017-12" db="EMBL/GenBank/DDBJ databases">
        <title>Integrating genomic resources of turbot (Scophthalmus maximus) in depth evaluation of genetic and physical mapping variation across individuals.</title>
        <authorList>
            <person name="Martinez P."/>
        </authorList>
    </citation>
    <scope>NUCLEOTIDE SEQUENCE [LARGE SCALE GENOMIC DNA]</scope>
</reference>
<dbReference type="Proteomes" id="UP000246464">
    <property type="component" value="Chromosome 2"/>
</dbReference>
<accession>A0A2U9AZW7</accession>
<evidence type="ECO:0000313" key="2">
    <source>
        <dbReference type="EMBL" id="AWO97224.1"/>
    </source>
</evidence>
<protein>
    <submittedName>
        <fullName evidence="2">Uncharacterized protein</fullName>
    </submittedName>
</protein>
<sequence>TRASSRESDSDCPPRGTERNRVRLRLSAERNRVRLQLSAERNRWSERSADEPPKKRQKIGAEIQQQPAGNEESAAD</sequence>
<dbReference type="EMBL" id="CP026244">
    <property type="protein sequence ID" value="AWO97224.1"/>
    <property type="molecule type" value="Genomic_DNA"/>
</dbReference>
<evidence type="ECO:0000313" key="3">
    <source>
        <dbReference type="Proteomes" id="UP000246464"/>
    </source>
</evidence>
<feature type="non-terminal residue" evidence="2">
    <location>
        <position position="1"/>
    </location>
</feature>
<feature type="compositionally biased region" description="Basic and acidic residues" evidence="1">
    <location>
        <begin position="40"/>
        <end position="54"/>
    </location>
</feature>
<evidence type="ECO:0000256" key="1">
    <source>
        <dbReference type="SAM" id="MobiDB-lite"/>
    </source>
</evidence>
<dbReference type="AlphaFoldDB" id="A0A2U9AZW7"/>
<organism evidence="2 3">
    <name type="scientific">Scophthalmus maximus</name>
    <name type="common">Turbot</name>
    <name type="synonym">Psetta maxima</name>
    <dbReference type="NCBI Taxonomy" id="52904"/>
    <lineage>
        <taxon>Eukaryota</taxon>
        <taxon>Metazoa</taxon>
        <taxon>Chordata</taxon>
        <taxon>Craniata</taxon>
        <taxon>Vertebrata</taxon>
        <taxon>Euteleostomi</taxon>
        <taxon>Actinopterygii</taxon>
        <taxon>Neopterygii</taxon>
        <taxon>Teleostei</taxon>
        <taxon>Neoteleostei</taxon>
        <taxon>Acanthomorphata</taxon>
        <taxon>Carangaria</taxon>
        <taxon>Pleuronectiformes</taxon>
        <taxon>Pleuronectoidei</taxon>
        <taxon>Scophthalmidae</taxon>
        <taxon>Scophthalmus</taxon>
    </lineage>
</organism>
<feature type="region of interest" description="Disordered" evidence="1">
    <location>
        <begin position="38"/>
        <end position="76"/>
    </location>
</feature>